<evidence type="ECO:0000256" key="3">
    <source>
        <dbReference type="ARBA" id="ARBA00022692"/>
    </source>
</evidence>
<keyword evidence="5" id="KW-0472">Membrane</keyword>
<evidence type="ECO:0000256" key="4">
    <source>
        <dbReference type="ARBA" id="ARBA00022989"/>
    </source>
</evidence>
<keyword evidence="3" id="KW-0812">Transmembrane</keyword>
<evidence type="ECO:0000256" key="5">
    <source>
        <dbReference type="ARBA" id="ARBA00023136"/>
    </source>
</evidence>
<dbReference type="EMBL" id="AP018150">
    <property type="protein sequence ID" value="BBE08192.1"/>
    <property type="molecule type" value="Genomic_DNA"/>
</dbReference>
<keyword evidence="4" id="KW-1133">Transmembrane helix</keyword>
<dbReference type="GO" id="GO:0005886">
    <property type="term" value="C:plasma membrane"/>
    <property type="evidence" value="ECO:0007669"/>
    <property type="project" value="UniProtKB-SubCell"/>
</dbReference>
<keyword evidence="7" id="KW-1185">Reference proteome</keyword>
<dbReference type="KEGG" id="mcys:MCB1EB_0031"/>
<organism evidence="6 7">
    <name type="scientific">Mycoavidus cysteinexigens</name>
    <dbReference type="NCBI Taxonomy" id="1553431"/>
    <lineage>
        <taxon>Bacteria</taxon>
        <taxon>Pseudomonadati</taxon>
        <taxon>Pseudomonadota</taxon>
        <taxon>Betaproteobacteria</taxon>
        <taxon>Burkholderiales</taxon>
        <taxon>Burkholderiaceae</taxon>
        <taxon>Mycoavidus</taxon>
    </lineage>
</organism>
<dbReference type="Proteomes" id="UP000282597">
    <property type="component" value="Chromosome"/>
</dbReference>
<evidence type="ECO:0000256" key="2">
    <source>
        <dbReference type="ARBA" id="ARBA00022475"/>
    </source>
</evidence>
<comment type="subcellular location">
    <subcellularLocation>
        <location evidence="1">Cell membrane</location>
        <topology evidence="1">Multi-pass membrane protein</topology>
    </subcellularLocation>
</comment>
<dbReference type="AlphaFoldDB" id="A0A2Z6ES22"/>
<keyword evidence="2" id="KW-1003">Cell membrane</keyword>
<name>A0A2Z6ES22_9BURK</name>
<evidence type="ECO:0000313" key="6">
    <source>
        <dbReference type="EMBL" id="BBE08192.1"/>
    </source>
</evidence>
<sequence>MRITPFKVVQAQIALSVVMAMLCGAFASKPSNAALSALTGGAIGWIPSALFALRLSAQVSVASWVVGEVMKIGLTIAMFVAAAVFFPALNWLALLGTYIVVLKVYWAALILR</sequence>
<evidence type="ECO:0000313" key="7">
    <source>
        <dbReference type="Proteomes" id="UP000282597"/>
    </source>
</evidence>
<accession>A0A2Z6ES22</accession>
<reference evidence="6 7" key="1">
    <citation type="journal article" date="2018" name="Microbes Environ.">
        <title>Comparative Genomic Insights into Endofungal Lifestyles of Two Bacterial Endosymbionts, Mycoavidus cysteinexigens and Burkholderia rhizoxinica.</title>
        <authorList>
            <person name="Sharmin D."/>
            <person name="Guo Y."/>
            <person name="Nishizawa T."/>
            <person name="Ohshima S."/>
            <person name="Sato Y."/>
            <person name="Takashima Y."/>
            <person name="Narisawa K."/>
            <person name="Ohta H."/>
        </authorList>
    </citation>
    <scope>NUCLEOTIDE SEQUENCE [LARGE SCALE GENOMIC DNA]</scope>
    <source>
        <strain evidence="6 7">B1-EB</strain>
    </source>
</reference>
<dbReference type="Pfam" id="PF03899">
    <property type="entry name" value="ATP-synt_I"/>
    <property type="match status" value="1"/>
</dbReference>
<gene>
    <name evidence="6" type="ORF">MCB1EB_0031</name>
</gene>
<protein>
    <submittedName>
        <fullName evidence="6">ATP synthase I chain</fullName>
    </submittedName>
</protein>
<evidence type="ECO:0000256" key="1">
    <source>
        <dbReference type="ARBA" id="ARBA00004651"/>
    </source>
</evidence>
<proteinExistence type="predicted"/>
<dbReference type="InterPro" id="IPR005598">
    <property type="entry name" value="ATP_synth_I"/>
</dbReference>